<dbReference type="RefSeq" id="WP_009057219.1">
    <property type="nucleotide sequence ID" value="NZ_AJYA01000065.1"/>
</dbReference>
<organism evidence="1 2">
    <name type="scientific">Nitritalea halalkaliphila LW7</name>
    <dbReference type="NCBI Taxonomy" id="1189621"/>
    <lineage>
        <taxon>Bacteria</taxon>
        <taxon>Pseudomonadati</taxon>
        <taxon>Bacteroidota</taxon>
        <taxon>Cytophagia</taxon>
        <taxon>Cytophagales</taxon>
        <taxon>Cyclobacteriaceae</taxon>
        <taxon>Nitritalea</taxon>
    </lineage>
</organism>
<evidence type="ECO:0000313" key="2">
    <source>
        <dbReference type="Proteomes" id="UP000005551"/>
    </source>
</evidence>
<sequence length="357" mass="40418">MKHVALGSHELQEANRPNRSLYLPLFIWRKPFTSAQTSAPRAPFELYQLQEGQLIFQGLLKADYLQVIDEQLKFMHSQGHMFFLNAAFRPNLSLGPVTLEASQSPWVLVRGADGLGVWHRYGEQVLEPKYREVETSETALLVRDHDGFAHYDRRTRNLTPIGSFERAHLLPNGQVVATREGRYYLPISNFLQEQALDSVQAAGDNFLIFTLNQKKGLVNAIGKVILPAQMDALTHLEKDYFIAREGKEYRLIKALPNGIQVQYVSYHRIQMDAGTPVEYIHGKLRRIMKGEGILLDAVGMTRVEALAPKVYRVDFRDGKTGVYGDSGWLLTPTSQIGALRWLADGQLQGEMLAFKHS</sequence>
<dbReference type="STRING" id="1189621.A3SI_18285"/>
<dbReference type="PATRIC" id="fig|1189621.3.peg.3796"/>
<keyword evidence="2" id="KW-1185">Reference proteome</keyword>
<proteinExistence type="predicted"/>
<name>I5BUE4_9BACT</name>
<reference evidence="1 2" key="1">
    <citation type="submission" date="2012-05" db="EMBL/GenBank/DDBJ databases">
        <title>Genome sequence of Nitritalea halalkaliphila LW7.</title>
        <authorList>
            <person name="Jangir P.K."/>
            <person name="Singh A."/>
            <person name="Shivaji S."/>
            <person name="Sharma R."/>
        </authorList>
    </citation>
    <scope>NUCLEOTIDE SEQUENCE [LARGE SCALE GENOMIC DNA]</scope>
    <source>
        <strain evidence="1 2">LW7</strain>
    </source>
</reference>
<evidence type="ECO:0000313" key="1">
    <source>
        <dbReference type="EMBL" id="EIM73196.1"/>
    </source>
</evidence>
<accession>I5BUE4</accession>
<dbReference type="EMBL" id="AJYA01000065">
    <property type="protein sequence ID" value="EIM73196.1"/>
    <property type="molecule type" value="Genomic_DNA"/>
</dbReference>
<dbReference type="Proteomes" id="UP000005551">
    <property type="component" value="Unassembled WGS sequence"/>
</dbReference>
<gene>
    <name evidence="1" type="ORF">A3SI_18285</name>
</gene>
<protein>
    <submittedName>
        <fullName evidence="1">KWG repeat-containing protein</fullName>
    </submittedName>
</protein>
<comment type="caution">
    <text evidence="1">The sequence shown here is derived from an EMBL/GenBank/DDBJ whole genome shotgun (WGS) entry which is preliminary data.</text>
</comment>
<dbReference type="AlphaFoldDB" id="I5BUE4"/>